<accession>A0A9P7SX05</accession>
<evidence type="ECO:0000313" key="1">
    <source>
        <dbReference type="EMBL" id="KAG5989545.1"/>
    </source>
</evidence>
<dbReference type="EMBL" id="SRPW01002912">
    <property type="protein sequence ID" value="KAG5989545.1"/>
    <property type="molecule type" value="Genomic_DNA"/>
</dbReference>
<proteinExistence type="predicted"/>
<reference evidence="1" key="1">
    <citation type="journal article" date="2020" name="bioRxiv">
        <title>Whole genome comparisons of ergot fungi reveals the divergence and evolution of species within the genus Claviceps are the result of varying mechanisms driving genome evolution and host range expansion.</title>
        <authorList>
            <person name="Wyka S.A."/>
            <person name="Mondo S.J."/>
            <person name="Liu M."/>
            <person name="Dettman J."/>
            <person name="Nalam V."/>
            <person name="Broders K.D."/>
        </authorList>
    </citation>
    <scope>NUCLEOTIDE SEQUENCE</scope>
    <source>
        <strain evidence="1">CCC 602</strain>
    </source>
</reference>
<sequence>MTTLHLLCRGTRFKTLNLVIPFSEPRTTKSTPLPSLHTSPPTLPRGKYLNLSSGISRDPCPDVTTPLMDDSFNRCGPLVS</sequence>
<organism evidence="1 2">
    <name type="scientific">Claviceps pusilla</name>
    <dbReference type="NCBI Taxonomy" id="123648"/>
    <lineage>
        <taxon>Eukaryota</taxon>
        <taxon>Fungi</taxon>
        <taxon>Dikarya</taxon>
        <taxon>Ascomycota</taxon>
        <taxon>Pezizomycotina</taxon>
        <taxon>Sordariomycetes</taxon>
        <taxon>Hypocreomycetidae</taxon>
        <taxon>Hypocreales</taxon>
        <taxon>Clavicipitaceae</taxon>
        <taxon>Claviceps</taxon>
    </lineage>
</organism>
<dbReference type="AlphaFoldDB" id="A0A9P7SX05"/>
<comment type="caution">
    <text evidence="1">The sequence shown here is derived from an EMBL/GenBank/DDBJ whole genome shotgun (WGS) entry which is preliminary data.</text>
</comment>
<gene>
    <name evidence="1" type="ORF">E4U43_004479</name>
</gene>
<name>A0A9P7SX05_9HYPO</name>
<dbReference type="Proteomes" id="UP000748025">
    <property type="component" value="Unassembled WGS sequence"/>
</dbReference>
<keyword evidence="2" id="KW-1185">Reference proteome</keyword>
<protein>
    <submittedName>
        <fullName evidence="1">Uncharacterized protein</fullName>
    </submittedName>
</protein>
<evidence type="ECO:0000313" key="2">
    <source>
        <dbReference type="Proteomes" id="UP000748025"/>
    </source>
</evidence>